<name>A0AA88LFR6_ARTSF</name>
<accession>A0AA88LFR6</accession>
<feature type="compositionally biased region" description="Polar residues" evidence="1">
    <location>
        <begin position="167"/>
        <end position="179"/>
    </location>
</feature>
<reference evidence="2" key="1">
    <citation type="submission" date="2023-07" db="EMBL/GenBank/DDBJ databases">
        <title>Chromosome-level genome assembly of Artemia franciscana.</title>
        <authorList>
            <person name="Jo E."/>
        </authorList>
    </citation>
    <scope>NUCLEOTIDE SEQUENCE</scope>
    <source>
        <tissue evidence="2">Whole body</tissue>
    </source>
</reference>
<organism evidence="2 3">
    <name type="scientific">Artemia franciscana</name>
    <name type="common">Brine shrimp</name>
    <name type="synonym">Artemia sanfranciscana</name>
    <dbReference type="NCBI Taxonomy" id="6661"/>
    <lineage>
        <taxon>Eukaryota</taxon>
        <taxon>Metazoa</taxon>
        <taxon>Ecdysozoa</taxon>
        <taxon>Arthropoda</taxon>
        <taxon>Crustacea</taxon>
        <taxon>Branchiopoda</taxon>
        <taxon>Anostraca</taxon>
        <taxon>Artemiidae</taxon>
        <taxon>Artemia</taxon>
    </lineage>
</organism>
<dbReference type="Gene3D" id="3.60.10.10">
    <property type="entry name" value="Endonuclease/exonuclease/phosphatase"/>
    <property type="match status" value="1"/>
</dbReference>
<evidence type="ECO:0000256" key="1">
    <source>
        <dbReference type="SAM" id="MobiDB-lite"/>
    </source>
</evidence>
<evidence type="ECO:0000313" key="3">
    <source>
        <dbReference type="Proteomes" id="UP001187531"/>
    </source>
</evidence>
<dbReference type="InterPro" id="IPR036691">
    <property type="entry name" value="Endo/exonu/phosph_ase_sf"/>
</dbReference>
<evidence type="ECO:0000313" key="2">
    <source>
        <dbReference type="EMBL" id="KAK2722816.1"/>
    </source>
</evidence>
<sequence>MTQPILSVISMQTLVTNANIAVSICVAMVLVIGTKNGELLIDFVLSNDLVIDGSLFQYLDIHQYSWTSSNGVTRNPIDHFLVSRKWCTSLMYVRSHRGTNVASGHNLMIAKFKVKLKKNVEQVLYPNPPFDSDKLLHSKVKRKIVIELSKRFKSLSVPKNPEDDKNTAVQETPQRSMAL</sequence>
<comment type="caution">
    <text evidence="2">The sequence shown here is derived from an EMBL/GenBank/DDBJ whole genome shotgun (WGS) entry which is preliminary data.</text>
</comment>
<protein>
    <submittedName>
        <fullName evidence="2">Uncharacterized protein</fullName>
    </submittedName>
</protein>
<feature type="region of interest" description="Disordered" evidence="1">
    <location>
        <begin position="157"/>
        <end position="179"/>
    </location>
</feature>
<dbReference type="EMBL" id="JAVRJZ010000005">
    <property type="protein sequence ID" value="KAK2722816.1"/>
    <property type="molecule type" value="Genomic_DNA"/>
</dbReference>
<dbReference type="AlphaFoldDB" id="A0AA88LFR6"/>
<keyword evidence="3" id="KW-1185">Reference proteome</keyword>
<proteinExistence type="predicted"/>
<gene>
    <name evidence="2" type="ORF">QYM36_003119</name>
</gene>
<dbReference type="Proteomes" id="UP001187531">
    <property type="component" value="Unassembled WGS sequence"/>
</dbReference>